<evidence type="ECO:0000256" key="9">
    <source>
        <dbReference type="ARBA" id="ARBA00025276"/>
    </source>
</evidence>
<keyword evidence="5 10" id="KW-0999">Mitochondrion inner membrane</keyword>
<dbReference type="Gene3D" id="3.40.50.300">
    <property type="entry name" value="P-loop containing nucleotide triphosphate hydrolases"/>
    <property type="match status" value="1"/>
</dbReference>
<keyword evidence="10" id="KW-0694">RNA-binding</keyword>
<evidence type="ECO:0000256" key="2">
    <source>
        <dbReference type="ARBA" id="ARBA00010320"/>
    </source>
</evidence>
<evidence type="ECO:0000256" key="1">
    <source>
        <dbReference type="ARBA" id="ARBA00004434"/>
    </source>
</evidence>
<accession>A0A1R1PRB3</accession>
<evidence type="ECO:0000256" key="7">
    <source>
        <dbReference type="ARBA" id="ARBA00023128"/>
    </source>
</evidence>
<evidence type="ECO:0000259" key="11">
    <source>
        <dbReference type="Pfam" id="PF10443"/>
    </source>
</evidence>
<evidence type="ECO:0000256" key="10">
    <source>
        <dbReference type="RuleBase" id="RU367108"/>
    </source>
</evidence>
<keyword evidence="4" id="KW-0812">Transmembrane</keyword>
<comment type="function">
    <text evidence="9 10">Plays a role in maintaining the mitochondrial genome and in controlling the mtDNA escape. Involved in the regulation of mtDNA nucleotide structure and number. May have a dispensable role in early maturation of pre-rRNA.</text>
</comment>
<reference evidence="13" key="1">
    <citation type="submission" date="2017-01" db="EMBL/GenBank/DDBJ databases">
        <authorList>
            <person name="Wang Y."/>
            <person name="White M."/>
            <person name="Kvist S."/>
            <person name="Moncalvo J.-M."/>
        </authorList>
    </citation>
    <scope>NUCLEOTIDE SEQUENCE [LARGE SCALE GENOMIC DNA]</scope>
    <source>
        <strain evidence="13">COL-18-3</strain>
    </source>
</reference>
<dbReference type="PANTHER" id="PTHR32198">
    <property type="entry name" value="MITOCHONDRIAL ESCAPE PROTEIN 2"/>
    <property type="match status" value="1"/>
</dbReference>
<dbReference type="EMBL" id="LSSK01000394">
    <property type="protein sequence ID" value="OMH83494.1"/>
    <property type="molecule type" value="Genomic_DNA"/>
</dbReference>
<protein>
    <recommendedName>
        <fullName evidence="3 10">Mitochondrial escape protein 2</fullName>
    </recommendedName>
</protein>
<proteinExistence type="inferred from homology"/>
<dbReference type="Proteomes" id="UP000188320">
    <property type="component" value="Unassembled WGS sequence"/>
</dbReference>
<dbReference type="Pfam" id="PF10443">
    <property type="entry name" value="RNA12"/>
    <property type="match status" value="1"/>
</dbReference>
<keyword evidence="6" id="KW-1133">Transmembrane helix</keyword>
<evidence type="ECO:0000256" key="8">
    <source>
        <dbReference type="ARBA" id="ARBA00023136"/>
    </source>
</evidence>
<evidence type="ECO:0000256" key="3">
    <source>
        <dbReference type="ARBA" id="ARBA00020222"/>
    </source>
</evidence>
<evidence type="ECO:0000256" key="6">
    <source>
        <dbReference type="ARBA" id="ARBA00022989"/>
    </source>
</evidence>
<keyword evidence="10" id="KW-0507">mRNA processing</keyword>
<dbReference type="InterPro" id="IPR039627">
    <property type="entry name" value="Yme2_C"/>
</dbReference>
<evidence type="ECO:0000313" key="12">
    <source>
        <dbReference type="EMBL" id="OMH83494.1"/>
    </source>
</evidence>
<dbReference type="GO" id="GO:0005743">
    <property type="term" value="C:mitochondrial inner membrane"/>
    <property type="evidence" value="ECO:0007669"/>
    <property type="project" value="UniProtKB-SubCell"/>
</dbReference>
<gene>
    <name evidence="12" type="ORF">AX774_g3006</name>
</gene>
<dbReference type="GO" id="GO:0003723">
    <property type="term" value="F:RNA binding"/>
    <property type="evidence" value="ECO:0007669"/>
    <property type="project" value="UniProtKB-UniRule"/>
</dbReference>
<feature type="domain" description="Mitochondrial escape protein 2 C-terminal" evidence="11">
    <location>
        <begin position="36"/>
        <end position="548"/>
    </location>
</feature>
<keyword evidence="7 10" id="KW-0496">Mitochondrion</keyword>
<comment type="similarity">
    <text evidence="2 10">Belongs to the YME2 family.</text>
</comment>
<dbReference type="SUPFAM" id="SSF52540">
    <property type="entry name" value="P-loop containing nucleoside triphosphate hydrolases"/>
    <property type="match status" value="1"/>
</dbReference>
<evidence type="ECO:0000256" key="5">
    <source>
        <dbReference type="ARBA" id="ARBA00022792"/>
    </source>
</evidence>
<dbReference type="InterPro" id="IPR018850">
    <property type="entry name" value="Mt_escape_2_C"/>
</dbReference>
<dbReference type="OrthoDB" id="5575765at2759"/>
<comment type="subcellular location">
    <subcellularLocation>
        <location evidence="1 10">Mitochondrion inner membrane</location>
        <topology evidence="1 10">Single-pass membrane protein</topology>
    </subcellularLocation>
</comment>
<evidence type="ECO:0000313" key="13">
    <source>
        <dbReference type="Proteomes" id="UP000188320"/>
    </source>
</evidence>
<keyword evidence="13" id="KW-1185">Reference proteome</keyword>
<name>A0A1R1PRB3_ZANCU</name>
<dbReference type="PANTHER" id="PTHR32198:SF2">
    <property type="entry name" value="MITOCHONDRIAL ESCAPE PROTEIN 2"/>
    <property type="match status" value="1"/>
</dbReference>
<dbReference type="InterPro" id="IPR027417">
    <property type="entry name" value="P-loop_NTPase"/>
</dbReference>
<dbReference type="GO" id="GO:0006397">
    <property type="term" value="P:mRNA processing"/>
    <property type="evidence" value="ECO:0007669"/>
    <property type="project" value="UniProtKB-UniRule"/>
</dbReference>
<organism evidence="12 13">
    <name type="scientific">Zancudomyces culisetae</name>
    <name type="common">Gut fungus</name>
    <name type="synonym">Smittium culisetae</name>
    <dbReference type="NCBI Taxonomy" id="1213189"/>
    <lineage>
        <taxon>Eukaryota</taxon>
        <taxon>Fungi</taxon>
        <taxon>Fungi incertae sedis</taxon>
        <taxon>Zoopagomycota</taxon>
        <taxon>Kickxellomycotina</taxon>
        <taxon>Harpellomycetes</taxon>
        <taxon>Harpellales</taxon>
        <taxon>Legeriomycetaceae</taxon>
        <taxon>Zancudomyces</taxon>
    </lineage>
</organism>
<sequence>MMGLKVGKYGIYLIDAVGGARGQEKTALREIESESIERLINKVEKNNRPNEIIVISGPEGVGKGELARLAKRNKRNVLEIDMGTLEQIAGLNSENYQLDVLARMVGFMPFFGSLRSIQGLLDKIISSTMGQKTIGLSTSASGQASQIMDAVLTALDRIYTTNLYNSAAKHAKAVSRAKKAENNGMKSSELDYSEGKAGHNDSTEILLTNIEHEIPNEEIPLIIITNFMNMYPHSNFGYYREVADFCRRVAETGLAHIVLTTTNKSIYRDMLQLWSLGSTQSKNGSENTSGAMDSSSLGTLQSGLIDVIAVKEPDQNDAVSYVTYKLATISPSLIFNDNDSRELLRAHIDCVSKIGVNQDDLDIYVSEILRGAAPLAALDTVVKRNVITVKRILNGCLSDGSKNSGNGNGNGNGGSNSVNAIQLWHIISAFGSQVKPGDGLENDGGNYKLNYNKVISTNSLFDPSKFPNINNSSLINFQSQGLINVVFVDSIPTYLTASRKILLLAFKAITSEPSASQDSFIKYVKTLYYKQLIDLETANLQKLNAELAGYGIFNLNGATSVPGTTAQANAPAPRQSGIFSSILSYLGLSSHSTTRIQLPTTFYALSSQHQHRVLFLLDKIHAINNKIDNYDELVNSLSF</sequence>
<comment type="caution">
    <text evidence="12">The sequence shown here is derived from an EMBL/GenBank/DDBJ whole genome shotgun (WGS) entry which is preliminary data.</text>
</comment>
<keyword evidence="8" id="KW-0472">Membrane</keyword>
<dbReference type="AlphaFoldDB" id="A0A1R1PRB3"/>
<evidence type="ECO:0000256" key="4">
    <source>
        <dbReference type="ARBA" id="ARBA00022692"/>
    </source>
</evidence>